<dbReference type="PANTHER" id="PTHR30619">
    <property type="entry name" value="DNA INTERNALIZATION/COMPETENCE PROTEIN COMEC/REC2"/>
    <property type="match status" value="1"/>
</dbReference>
<dbReference type="SUPFAM" id="SSF56281">
    <property type="entry name" value="Metallo-hydrolase/oxidoreductase"/>
    <property type="match status" value="1"/>
</dbReference>
<feature type="transmembrane region" description="Helical" evidence="7">
    <location>
        <begin position="614"/>
        <end position="637"/>
    </location>
</feature>
<dbReference type="Proteomes" id="UP000198683">
    <property type="component" value="Unassembled WGS sequence"/>
</dbReference>
<keyword evidence="2" id="KW-1003">Cell membrane</keyword>
<feature type="transmembrane region" description="Helical" evidence="7">
    <location>
        <begin position="90"/>
        <end position="109"/>
    </location>
</feature>
<feature type="compositionally biased region" description="Polar residues" evidence="6">
    <location>
        <begin position="594"/>
        <end position="603"/>
    </location>
</feature>
<feature type="transmembrane region" description="Helical" evidence="7">
    <location>
        <begin position="327"/>
        <end position="343"/>
    </location>
</feature>
<dbReference type="InterPro" id="IPR004477">
    <property type="entry name" value="ComEC_N"/>
</dbReference>
<evidence type="ECO:0000256" key="6">
    <source>
        <dbReference type="SAM" id="MobiDB-lite"/>
    </source>
</evidence>
<feature type="transmembrane region" description="Helical" evidence="7">
    <location>
        <begin position="304"/>
        <end position="321"/>
    </location>
</feature>
<feature type="region of interest" description="Disordered" evidence="6">
    <location>
        <begin position="459"/>
        <end position="488"/>
    </location>
</feature>
<feature type="transmembrane region" description="Helical" evidence="7">
    <location>
        <begin position="735"/>
        <end position="755"/>
    </location>
</feature>
<dbReference type="InterPro" id="IPR052159">
    <property type="entry name" value="Competence_DNA_uptake"/>
</dbReference>
<keyword evidence="4 7" id="KW-1133">Transmembrane helix</keyword>
<feature type="region of interest" description="Disordered" evidence="6">
    <location>
        <begin position="1"/>
        <end position="21"/>
    </location>
</feature>
<dbReference type="InterPro" id="IPR001279">
    <property type="entry name" value="Metallo-B-lactamas"/>
</dbReference>
<dbReference type="EMBL" id="FNFB01000001">
    <property type="protein sequence ID" value="SDJ35105.1"/>
    <property type="molecule type" value="Genomic_DNA"/>
</dbReference>
<dbReference type="InterPro" id="IPR035681">
    <property type="entry name" value="ComA-like_MBL"/>
</dbReference>
<comment type="subcellular location">
    <subcellularLocation>
        <location evidence="1">Cell membrane</location>
        <topology evidence="1">Multi-pass membrane protein</topology>
    </subcellularLocation>
</comment>
<dbReference type="InterPro" id="IPR036866">
    <property type="entry name" value="RibonucZ/Hydroxyglut_hydro"/>
</dbReference>
<dbReference type="NCBIfam" id="TIGR00360">
    <property type="entry name" value="ComEC_N-term"/>
    <property type="match status" value="1"/>
</dbReference>
<sequence>MSGPVTATGPASVAGSPTPASTTRERVWPLAVPALAAWAAAMVLLGCPAGTGAIAAITAALGAAATAWLIRPRVTRIGWYDITSHWRNIAIATLICTAAASVSVALRVHMITSGPVPEMAGENAYVTAQITLTDDPKRRPNGGGHFNQESYVTPAALKIVQTATSRQAVNVPVTVFATGRVWGGFLPSQHLEVTGRLARPTTGGTVAAILLVRGPPKVLTPPSVLQTAAGTVRAGLRSAADVLPPEQRGLLPGLVVGDVSRMDQQVTSDMREAGLSHLNAVSGANLAIVAGATLALSRVIGLPLPVRAGFAAVAMVLFAVVARPSPSVLRALLMGLVAALAMGTGRTKDGVAALSATVLLLILFVPELARSYGFALSVTATAGILLLAPRWRDKMSRAEDPTPDERTPVPGGAPITSGERGPAPVEAPITGSWTPAPGGAPTTSGIWTPVPAGAPIDSGARTPVPARGPTTFGVRTPVPQWSSTTRDRRTEAIQPAPFGNPGHRDQQALNADCPAVSGSYERTNPFPHADHHLPRGGIERHDRPSAGHDGLTGGKERDARLLGDRDDHPAPEHDGQAPDGRGDQPAVGGRQERQTSQACSRSSVLGRLPPLPRWAAEAVAVPAAAQVAVTPVLVLMAGELTPVAVIANLLVAPAVAPATLLGFAAALISPLWVDGARLLVIPAGYAVGWIITVARWAANLPFATVPWPAGLPGLALLLLAAVVAIPILRRRAWRAVVATLVVAALVVVLVIRPIVVPWPPKGWLMVMCDVGQGDGLIVAAGPGRAVVVDTGPDPAVMDKCLRRVGIVEVPLVILTHPHADHVDGLPGVLRGRRVGAVVVSPHRPEEGSGIRTSALLAQHRIPEWTVTPGARWRFGPSELTVLAPDRDSGASHGYGEGSETNNASVVIHVRWRSGSALLGGDLETEAQDELLNRYPTRADILKVPHHGSHRQSPEFLRSFGARAALISVGADNEYGHPAPSTLGVLRGLGLAVYRTDQSGDVAVVERQDGMAVVVRGR</sequence>
<feature type="transmembrane region" description="Helical" evidence="7">
    <location>
        <begin position="52"/>
        <end position="70"/>
    </location>
</feature>
<evidence type="ECO:0000256" key="7">
    <source>
        <dbReference type="SAM" id="Phobius"/>
    </source>
</evidence>
<dbReference type="CDD" id="cd07731">
    <property type="entry name" value="ComA-like_MBL-fold"/>
    <property type="match status" value="1"/>
</dbReference>
<dbReference type="Gene3D" id="3.60.15.10">
    <property type="entry name" value="Ribonuclease Z/Hydroxyacylglutathione hydrolase-like"/>
    <property type="match status" value="1"/>
</dbReference>
<dbReference type="STRING" id="683260.SAMN05421874_101527"/>
<feature type="transmembrane region" description="Helical" evidence="7">
    <location>
        <begin position="709"/>
        <end position="728"/>
    </location>
</feature>
<evidence type="ECO:0000256" key="1">
    <source>
        <dbReference type="ARBA" id="ARBA00004651"/>
    </source>
</evidence>
<organism evidence="9 10">
    <name type="scientific">Nonomuraea maritima</name>
    <dbReference type="NCBI Taxonomy" id="683260"/>
    <lineage>
        <taxon>Bacteria</taxon>
        <taxon>Bacillati</taxon>
        <taxon>Actinomycetota</taxon>
        <taxon>Actinomycetes</taxon>
        <taxon>Streptosporangiales</taxon>
        <taxon>Streptosporangiaceae</taxon>
        <taxon>Nonomuraea</taxon>
    </lineage>
</organism>
<evidence type="ECO:0000313" key="10">
    <source>
        <dbReference type="Proteomes" id="UP000198683"/>
    </source>
</evidence>
<feature type="region of interest" description="Disordered" evidence="6">
    <location>
        <begin position="396"/>
        <end position="423"/>
    </location>
</feature>
<reference evidence="9 10" key="1">
    <citation type="submission" date="2016-10" db="EMBL/GenBank/DDBJ databases">
        <authorList>
            <person name="de Groot N.N."/>
        </authorList>
    </citation>
    <scope>NUCLEOTIDE SEQUENCE [LARGE SCALE GENOMIC DNA]</scope>
    <source>
        <strain evidence="9 10">CGMCC 4.5681</strain>
    </source>
</reference>
<feature type="domain" description="Metallo-beta-lactamase" evidence="8">
    <location>
        <begin position="772"/>
        <end position="949"/>
    </location>
</feature>
<feature type="compositionally biased region" description="Basic and acidic residues" evidence="6">
    <location>
        <begin position="396"/>
        <end position="407"/>
    </location>
</feature>
<protein>
    <submittedName>
        <fullName evidence="9">ComEC/Rec2-related protein</fullName>
    </submittedName>
</protein>
<keyword evidence="5 7" id="KW-0472">Membrane</keyword>
<dbReference type="GO" id="GO:0005886">
    <property type="term" value="C:plasma membrane"/>
    <property type="evidence" value="ECO:0007669"/>
    <property type="project" value="UniProtKB-SubCell"/>
</dbReference>
<feature type="transmembrane region" description="Helical" evidence="7">
    <location>
        <begin position="372"/>
        <end position="388"/>
    </location>
</feature>
<keyword evidence="10" id="KW-1185">Reference proteome</keyword>
<feature type="region of interest" description="Disordered" evidence="6">
    <location>
        <begin position="515"/>
        <end position="604"/>
    </location>
</feature>
<feature type="transmembrane region" description="Helical" evidence="7">
    <location>
        <begin position="643"/>
        <end position="666"/>
    </location>
</feature>
<accession>A0A1G8T295</accession>
<evidence type="ECO:0000259" key="8">
    <source>
        <dbReference type="SMART" id="SM00849"/>
    </source>
</evidence>
<proteinExistence type="predicted"/>
<name>A0A1G8T295_9ACTN</name>
<dbReference type="PANTHER" id="PTHR30619:SF1">
    <property type="entry name" value="RECOMBINATION PROTEIN 2"/>
    <property type="match status" value="1"/>
</dbReference>
<dbReference type="SMART" id="SM00849">
    <property type="entry name" value="Lactamase_B"/>
    <property type="match status" value="1"/>
</dbReference>
<keyword evidence="3 7" id="KW-0812">Transmembrane</keyword>
<evidence type="ECO:0000256" key="5">
    <source>
        <dbReference type="ARBA" id="ARBA00023136"/>
    </source>
</evidence>
<evidence type="ECO:0000256" key="4">
    <source>
        <dbReference type="ARBA" id="ARBA00022989"/>
    </source>
</evidence>
<dbReference type="AlphaFoldDB" id="A0A1G8T295"/>
<feature type="transmembrane region" description="Helical" evidence="7">
    <location>
        <begin position="678"/>
        <end position="697"/>
    </location>
</feature>
<feature type="compositionally biased region" description="Basic and acidic residues" evidence="6">
    <location>
        <begin position="554"/>
        <end position="582"/>
    </location>
</feature>
<gene>
    <name evidence="9" type="ORF">SAMN05421874_101527</name>
</gene>
<dbReference type="Pfam" id="PF00753">
    <property type="entry name" value="Lactamase_B"/>
    <property type="match status" value="1"/>
</dbReference>
<evidence type="ECO:0000313" key="9">
    <source>
        <dbReference type="EMBL" id="SDJ35105.1"/>
    </source>
</evidence>
<evidence type="ECO:0000256" key="2">
    <source>
        <dbReference type="ARBA" id="ARBA00022475"/>
    </source>
</evidence>
<evidence type="ECO:0000256" key="3">
    <source>
        <dbReference type="ARBA" id="ARBA00022692"/>
    </source>
</evidence>
<dbReference type="Pfam" id="PF03772">
    <property type="entry name" value="Competence"/>
    <property type="match status" value="2"/>
</dbReference>
<feature type="compositionally biased region" description="Basic and acidic residues" evidence="6">
    <location>
        <begin position="528"/>
        <end position="546"/>
    </location>
</feature>